<dbReference type="PROSITE" id="PS50931">
    <property type="entry name" value="HTH_LYSR"/>
    <property type="match status" value="1"/>
</dbReference>
<dbReference type="PANTHER" id="PTHR30126">
    <property type="entry name" value="HTH-TYPE TRANSCRIPTIONAL REGULATOR"/>
    <property type="match status" value="1"/>
</dbReference>
<dbReference type="PANTHER" id="PTHR30126:SF91">
    <property type="entry name" value="LYSR FAMILY TRANSCRIPTIONAL REGULATOR"/>
    <property type="match status" value="1"/>
</dbReference>
<evidence type="ECO:0000313" key="6">
    <source>
        <dbReference type="EMBL" id="GLR69476.1"/>
    </source>
</evidence>
<reference evidence="6" key="1">
    <citation type="journal article" date="2014" name="Int. J. Syst. Evol. Microbiol.">
        <title>Complete genome sequence of Corynebacterium casei LMG S-19264T (=DSM 44701T), isolated from a smear-ripened cheese.</title>
        <authorList>
            <consortium name="US DOE Joint Genome Institute (JGI-PGF)"/>
            <person name="Walter F."/>
            <person name="Albersmeier A."/>
            <person name="Kalinowski J."/>
            <person name="Ruckert C."/>
        </authorList>
    </citation>
    <scope>NUCLEOTIDE SEQUENCE</scope>
    <source>
        <strain evidence="6">NBRC 110023</strain>
    </source>
</reference>
<dbReference type="EMBL" id="BSOT01000005">
    <property type="protein sequence ID" value="GLR69476.1"/>
    <property type="molecule type" value="Genomic_DNA"/>
</dbReference>
<evidence type="ECO:0000256" key="1">
    <source>
        <dbReference type="ARBA" id="ARBA00009437"/>
    </source>
</evidence>
<evidence type="ECO:0000313" key="7">
    <source>
        <dbReference type="Proteomes" id="UP001156601"/>
    </source>
</evidence>
<dbReference type="Proteomes" id="UP001156601">
    <property type="component" value="Unassembled WGS sequence"/>
</dbReference>
<keyword evidence="7" id="KW-1185">Reference proteome</keyword>
<dbReference type="SUPFAM" id="SSF53850">
    <property type="entry name" value="Periplasmic binding protein-like II"/>
    <property type="match status" value="1"/>
</dbReference>
<keyword evidence="2" id="KW-0805">Transcription regulation</keyword>
<name>A0AA37SXH5_9ALTE</name>
<sequence>MKFSNEAIITILEVINQGSFSGAARKLKRVPSAVNMHIANLEAELGFKLFERHKKNVTPSRQTLAILPQLKFAAEQLLQLDRLSAELSLGLEAKLILGIAAGVPYDAWSQSVNTVQERYPNLMLDVRYMPQEELDESLRHQTINLAIGFQPVKLSKDKSFKLVSWETFIAISSESFYEKIKSQYRNDIKDLFRFKQVIVTSLSIPLGESSLEVSNSTLRTNSFEVALELVAQGAGWANIPKTTFSRYKNDLKLIKLNFDNTTNGIDLPIVILWQSDTALGPAAQEFLSAFPSIAG</sequence>
<keyword evidence="4" id="KW-0804">Transcription</keyword>
<protein>
    <submittedName>
        <fullName evidence="6">Transcriptional regulator</fullName>
    </submittedName>
</protein>
<dbReference type="GO" id="GO:0000976">
    <property type="term" value="F:transcription cis-regulatory region binding"/>
    <property type="evidence" value="ECO:0007669"/>
    <property type="project" value="TreeGrafter"/>
</dbReference>
<dbReference type="GO" id="GO:0003700">
    <property type="term" value="F:DNA-binding transcription factor activity"/>
    <property type="evidence" value="ECO:0007669"/>
    <property type="project" value="InterPro"/>
</dbReference>
<reference evidence="6" key="2">
    <citation type="submission" date="2023-01" db="EMBL/GenBank/DDBJ databases">
        <title>Draft genome sequence of Agaribacter marinus strain NBRC 110023.</title>
        <authorList>
            <person name="Sun Q."/>
            <person name="Mori K."/>
        </authorList>
    </citation>
    <scope>NUCLEOTIDE SEQUENCE</scope>
    <source>
        <strain evidence="6">NBRC 110023</strain>
    </source>
</reference>
<organism evidence="6 7">
    <name type="scientific">Agaribacter marinus</name>
    <dbReference type="NCBI Taxonomy" id="1431249"/>
    <lineage>
        <taxon>Bacteria</taxon>
        <taxon>Pseudomonadati</taxon>
        <taxon>Pseudomonadota</taxon>
        <taxon>Gammaproteobacteria</taxon>
        <taxon>Alteromonadales</taxon>
        <taxon>Alteromonadaceae</taxon>
        <taxon>Agaribacter</taxon>
    </lineage>
</organism>
<feature type="domain" description="HTH lysR-type" evidence="5">
    <location>
        <begin position="1"/>
        <end position="60"/>
    </location>
</feature>
<dbReference type="InterPro" id="IPR000847">
    <property type="entry name" value="LysR_HTH_N"/>
</dbReference>
<dbReference type="Gene3D" id="1.10.10.10">
    <property type="entry name" value="Winged helix-like DNA-binding domain superfamily/Winged helix DNA-binding domain"/>
    <property type="match status" value="1"/>
</dbReference>
<comment type="caution">
    <text evidence="6">The sequence shown here is derived from an EMBL/GenBank/DDBJ whole genome shotgun (WGS) entry which is preliminary data.</text>
</comment>
<accession>A0AA37SXH5</accession>
<dbReference type="SUPFAM" id="SSF46785">
    <property type="entry name" value="Winged helix' DNA-binding domain"/>
    <property type="match status" value="1"/>
</dbReference>
<dbReference type="RefSeq" id="WP_284215806.1">
    <property type="nucleotide sequence ID" value="NZ_BSOT01000005.1"/>
</dbReference>
<dbReference type="InterPro" id="IPR036388">
    <property type="entry name" value="WH-like_DNA-bd_sf"/>
</dbReference>
<dbReference type="InterPro" id="IPR005119">
    <property type="entry name" value="LysR_subst-bd"/>
</dbReference>
<dbReference type="Gene3D" id="3.40.190.290">
    <property type="match status" value="1"/>
</dbReference>
<evidence type="ECO:0000256" key="3">
    <source>
        <dbReference type="ARBA" id="ARBA00023125"/>
    </source>
</evidence>
<dbReference type="InterPro" id="IPR036390">
    <property type="entry name" value="WH_DNA-bd_sf"/>
</dbReference>
<dbReference type="AlphaFoldDB" id="A0AA37SXH5"/>
<comment type="similarity">
    <text evidence="1">Belongs to the LysR transcriptional regulatory family.</text>
</comment>
<gene>
    <name evidence="6" type="ORF">GCM10007852_03840</name>
</gene>
<evidence type="ECO:0000256" key="2">
    <source>
        <dbReference type="ARBA" id="ARBA00023015"/>
    </source>
</evidence>
<dbReference type="CDD" id="cd05466">
    <property type="entry name" value="PBP2_LTTR_substrate"/>
    <property type="match status" value="1"/>
</dbReference>
<evidence type="ECO:0000259" key="5">
    <source>
        <dbReference type="PROSITE" id="PS50931"/>
    </source>
</evidence>
<keyword evidence="3" id="KW-0238">DNA-binding</keyword>
<proteinExistence type="inferred from homology"/>
<dbReference type="Pfam" id="PF03466">
    <property type="entry name" value="LysR_substrate"/>
    <property type="match status" value="1"/>
</dbReference>
<dbReference type="Pfam" id="PF00126">
    <property type="entry name" value="HTH_1"/>
    <property type="match status" value="1"/>
</dbReference>
<evidence type="ECO:0000256" key="4">
    <source>
        <dbReference type="ARBA" id="ARBA00023163"/>
    </source>
</evidence>